<dbReference type="EMBL" id="SMAS01000001">
    <property type="protein sequence ID" value="TCT38463.1"/>
    <property type="molecule type" value="Genomic_DNA"/>
</dbReference>
<name>A0A4R3NSJ5_9GAMM</name>
<evidence type="ECO:0000313" key="1">
    <source>
        <dbReference type="EMBL" id="TCT38463.1"/>
    </source>
</evidence>
<proteinExistence type="predicted"/>
<dbReference type="AlphaFoldDB" id="A0A4R3NSJ5"/>
<dbReference type="RefSeq" id="WP_036983490.1">
    <property type="nucleotide sequence ID" value="NZ_SMAS01000001.1"/>
</dbReference>
<dbReference type="OrthoDB" id="6580368at2"/>
<evidence type="ECO:0000313" key="2">
    <source>
        <dbReference type="Proteomes" id="UP000295055"/>
    </source>
</evidence>
<reference evidence="1 2" key="1">
    <citation type="submission" date="2019-03" db="EMBL/GenBank/DDBJ databases">
        <title>Genomic analyses of the natural microbiome of Caenorhabditis elegans.</title>
        <authorList>
            <person name="Samuel B."/>
        </authorList>
    </citation>
    <scope>NUCLEOTIDE SEQUENCE [LARGE SCALE GENOMIC DNA]</scope>
    <source>
        <strain evidence="1 2">JUb102</strain>
    </source>
</reference>
<sequence length="309" mass="35677">MKVKDQSMNVWKANGIPRLEFCSIERASQLLSCEVNDIYHWINMGKIYPTIYFNNHVEVNITAYISGEQINKDEAMNTIFSVVKKPSIINCYYGDLSNGKKQVNYFENATLYHENKKNLLISRASICGLWTPSFYEPWSDGLIQSINSQNSIFLPDDSSGEDVFLVANLVDMIEIGSQNLLITRDDIERIYYAGLNGHDLSYSSLPTMQDGTQQVEHKSTIKSKVKKLEMEKGIYKFLFKCPHEKKSNEYKFNNEKINRTKLIECMKDKSVFLFGSEVMPLTDKDYLMPIITEVLDDLELPYTKTKTRK</sequence>
<accession>A0A4R3NSJ5</accession>
<organism evidence="1 2">
    <name type="scientific">Providencia alcalifaciens</name>
    <dbReference type="NCBI Taxonomy" id="126385"/>
    <lineage>
        <taxon>Bacteria</taxon>
        <taxon>Pseudomonadati</taxon>
        <taxon>Pseudomonadota</taxon>
        <taxon>Gammaproteobacteria</taxon>
        <taxon>Enterobacterales</taxon>
        <taxon>Morganellaceae</taxon>
        <taxon>Providencia</taxon>
    </lineage>
</organism>
<comment type="caution">
    <text evidence="1">The sequence shown here is derived from an EMBL/GenBank/DDBJ whole genome shotgun (WGS) entry which is preliminary data.</text>
</comment>
<protein>
    <submittedName>
        <fullName evidence="1">Uncharacterized protein</fullName>
    </submittedName>
</protein>
<dbReference type="Proteomes" id="UP000295055">
    <property type="component" value="Unassembled WGS sequence"/>
</dbReference>
<gene>
    <name evidence="1" type="ORF">EC835_101467</name>
</gene>